<reference evidence="2" key="1">
    <citation type="journal article" date="2020" name="Stud. Mycol.">
        <title>101 Dothideomycetes genomes: a test case for predicting lifestyles and emergence of pathogens.</title>
        <authorList>
            <person name="Haridas S."/>
            <person name="Albert R."/>
            <person name="Binder M."/>
            <person name="Bloem J."/>
            <person name="Labutti K."/>
            <person name="Salamov A."/>
            <person name="Andreopoulos B."/>
            <person name="Baker S."/>
            <person name="Barry K."/>
            <person name="Bills G."/>
            <person name="Bluhm B."/>
            <person name="Cannon C."/>
            <person name="Castanera R."/>
            <person name="Culley D."/>
            <person name="Daum C."/>
            <person name="Ezra D."/>
            <person name="Gonzalez J."/>
            <person name="Henrissat B."/>
            <person name="Kuo A."/>
            <person name="Liang C."/>
            <person name="Lipzen A."/>
            <person name="Lutzoni F."/>
            <person name="Magnuson J."/>
            <person name="Mondo S."/>
            <person name="Nolan M."/>
            <person name="Ohm R."/>
            <person name="Pangilinan J."/>
            <person name="Park H.-J."/>
            <person name="Ramirez L."/>
            <person name="Alfaro M."/>
            <person name="Sun H."/>
            <person name="Tritt A."/>
            <person name="Yoshinaga Y."/>
            <person name="Zwiers L.-H."/>
            <person name="Turgeon B."/>
            <person name="Goodwin S."/>
            <person name="Spatafora J."/>
            <person name="Crous P."/>
            <person name="Grigoriev I."/>
        </authorList>
    </citation>
    <scope>NUCLEOTIDE SEQUENCE</scope>
    <source>
        <strain evidence="2">CBS 690.94</strain>
    </source>
</reference>
<dbReference type="Proteomes" id="UP000799764">
    <property type="component" value="Unassembled WGS sequence"/>
</dbReference>
<sequence length="184" mass="19922">MARQRCVAGNSYSDWMANGVALALTLRKRRGYHLGQDDCTNESSANPFRFFPHVSSQDLHHTESSRNPESTNCICIYTLQPYTKVPEKAKPQQQPIKPTMSSTSNNTGATSDSRPKILPRDDSKEAKKAEARKTQSLERISLGQFLKESEEEGGIGADGVGDGDTAGKDGGSKDDGGKKSGSVE</sequence>
<evidence type="ECO:0000256" key="1">
    <source>
        <dbReference type="SAM" id="MobiDB-lite"/>
    </source>
</evidence>
<evidence type="ECO:0000313" key="2">
    <source>
        <dbReference type="EMBL" id="KAF2440600.1"/>
    </source>
</evidence>
<feature type="compositionally biased region" description="Basic and acidic residues" evidence="1">
    <location>
        <begin position="113"/>
        <end position="136"/>
    </location>
</feature>
<dbReference type="OrthoDB" id="10495237at2759"/>
<dbReference type="AlphaFoldDB" id="A0A9P4U7X5"/>
<name>A0A9P4U7X5_9PLEO</name>
<feature type="compositionally biased region" description="Polar residues" evidence="1">
    <location>
        <begin position="91"/>
        <end position="112"/>
    </location>
</feature>
<dbReference type="EMBL" id="MU001507">
    <property type="protein sequence ID" value="KAF2440600.1"/>
    <property type="molecule type" value="Genomic_DNA"/>
</dbReference>
<comment type="caution">
    <text evidence="2">The sequence shown here is derived from an EMBL/GenBank/DDBJ whole genome shotgun (WGS) entry which is preliminary data.</text>
</comment>
<organism evidence="2 3">
    <name type="scientific">Karstenula rhodostoma CBS 690.94</name>
    <dbReference type="NCBI Taxonomy" id="1392251"/>
    <lineage>
        <taxon>Eukaryota</taxon>
        <taxon>Fungi</taxon>
        <taxon>Dikarya</taxon>
        <taxon>Ascomycota</taxon>
        <taxon>Pezizomycotina</taxon>
        <taxon>Dothideomycetes</taxon>
        <taxon>Pleosporomycetidae</taxon>
        <taxon>Pleosporales</taxon>
        <taxon>Massarineae</taxon>
        <taxon>Didymosphaeriaceae</taxon>
        <taxon>Karstenula</taxon>
    </lineage>
</organism>
<feature type="compositionally biased region" description="Gly residues" evidence="1">
    <location>
        <begin position="154"/>
        <end position="164"/>
    </location>
</feature>
<accession>A0A9P4U7X5</accession>
<protein>
    <submittedName>
        <fullName evidence="2">Uncharacterized protein</fullName>
    </submittedName>
</protein>
<keyword evidence="3" id="KW-1185">Reference proteome</keyword>
<feature type="region of interest" description="Disordered" evidence="1">
    <location>
        <begin position="86"/>
        <end position="184"/>
    </location>
</feature>
<feature type="compositionally biased region" description="Basic and acidic residues" evidence="1">
    <location>
        <begin position="165"/>
        <end position="178"/>
    </location>
</feature>
<evidence type="ECO:0000313" key="3">
    <source>
        <dbReference type="Proteomes" id="UP000799764"/>
    </source>
</evidence>
<proteinExistence type="predicted"/>
<gene>
    <name evidence="2" type="ORF">P171DRAFT_524616</name>
</gene>